<dbReference type="AlphaFoldDB" id="A0A915U1I3"/>
<dbReference type="RefSeq" id="WP_267926444.1">
    <property type="nucleotide sequence ID" value="NZ_AP024233.1"/>
</dbReference>
<evidence type="ECO:0000313" key="1">
    <source>
        <dbReference type="EMBL" id="BCO09691.1"/>
    </source>
</evidence>
<dbReference type="KEGG" id="ddu:GF1_20670"/>
<dbReference type="Proteomes" id="UP001063350">
    <property type="component" value="Chromosome"/>
</dbReference>
<organism evidence="1 2">
    <name type="scientific">Desulfolithobacter dissulfuricans</name>
    <dbReference type="NCBI Taxonomy" id="2795293"/>
    <lineage>
        <taxon>Bacteria</taxon>
        <taxon>Pseudomonadati</taxon>
        <taxon>Thermodesulfobacteriota</taxon>
        <taxon>Desulfobulbia</taxon>
        <taxon>Desulfobulbales</taxon>
        <taxon>Desulfobulbaceae</taxon>
        <taxon>Desulfolithobacter</taxon>
    </lineage>
</organism>
<gene>
    <name evidence="1" type="ORF">GF1_20670</name>
</gene>
<protein>
    <submittedName>
        <fullName evidence="1">Uncharacterized protein</fullName>
    </submittedName>
</protein>
<name>A0A915U1I3_9BACT</name>
<dbReference type="EMBL" id="AP024233">
    <property type="protein sequence ID" value="BCO09691.1"/>
    <property type="molecule type" value="Genomic_DNA"/>
</dbReference>
<evidence type="ECO:0000313" key="2">
    <source>
        <dbReference type="Proteomes" id="UP001063350"/>
    </source>
</evidence>
<keyword evidence="2" id="KW-1185">Reference proteome</keyword>
<proteinExistence type="predicted"/>
<reference evidence="1" key="1">
    <citation type="submission" date="2020-12" db="EMBL/GenBank/DDBJ databases">
        <title>Desulfobium dissulfuricans gen. nov., sp. nov., a novel mesophilic, sulfate-reducing bacterium isolated from a deep-sea hydrothermal vent.</title>
        <authorList>
            <person name="Hashimoto Y."/>
            <person name="Tame A."/>
            <person name="Sawayama S."/>
            <person name="Miyazaki J."/>
            <person name="Takai K."/>
            <person name="Nakagawa S."/>
        </authorList>
    </citation>
    <scope>NUCLEOTIDE SEQUENCE</scope>
    <source>
        <strain evidence="1">GF1</strain>
    </source>
</reference>
<sequence>MVKICCACQRTELGGTWMEGIVLSADERLTHGYCPECFAEVMENLQAFIAQHQLGVGAGCLSSTGNLTTCGLS</sequence>
<accession>A0A915U1I3</accession>